<dbReference type="GeneID" id="39871046"/>
<dbReference type="OrthoDB" id="382202at2759"/>
<evidence type="ECO:0000313" key="3">
    <source>
        <dbReference type="Proteomes" id="UP000219813"/>
    </source>
</evidence>
<evidence type="ECO:0000256" key="1">
    <source>
        <dbReference type="SAM" id="MobiDB-lite"/>
    </source>
</evidence>
<feature type="region of interest" description="Disordered" evidence="1">
    <location>
        <begin position="777"/>
        <end position="809"/>
    </location>
</feature>
<proteinExistence type="predicted"/>
<sequence>MMTQVITSTMNVEKDRALFMNKLREEVQKVKGYCVIENVLSSWLMKRQIKMNINIKEKKKEGRIKRKQGYLFYLIESKYLNKILGKVFFNKKCVKNFLNRNNNSNNDSSYCCVKKIIQIKKKNKHVVIASLSDTSIKSSLHFVYRGKSFFIFVNISHYVNKELFNHTKECSDSSIVVFVYESDCTRTLGDDNETRSYDISVRNIHPKNYRSICDNNYACEKDYWEGRKAALFGAHEYLRKNGLCGRETTIEGISGGIRVEIRGETRGRISGRGCINIGGRSQGEKGSCSSNEHCSSFSSLYKKERKKEQIGEKKGKKIDENIVCTKKYVDRYLLLINYITHDTILQFSFIKLCDYILYKYLQHDDVHKSALESVASAHNEKGLGTSYIFRENIRRWFNSERGSIYREATKRGMTINRYILNRSYTNINLKNGVTYHYVTNKGNDKLEGDNDEKLLEETKLEITVYIKKKKKFNSCKSYFSLNMFRKSNADKKKTSSYVQISGMENLKKISDLLIQKNSHIYIYSNRLKREKEFFLFFNNINKCFYIFISPLLIYFNKQNSELLHINTNEQQKKGSTNFHLIIEFLIELLYLIREMFVKKKKLSKKLQKYISNKTLKGYINYSSLSTYVAVKKKRKMGKIEENGIKKKKYMCTYTFHTVTENYFLAQEEDFSLNRKLFKKIKKILRKCSHLNKNIILNFVEKNLEKVCTHVKDLLTWCSQFSAASLCRRGYNIYLYFCRKELTPLSNAKEHSEMSDHIISNRGKCRVKCSDKYVGKSINKPSSKCSSIRRDNWGDDTSSHSDSGNKDELRNRGKASTHLICSFKVVSRMDKIVKVLKHILICLLYIFSKLEKNFSNLDTIYKLKCLHYLINAFPYLYICYLKKEKLKSFYYKKYIRHSRLPFFKHSMKNTYNKHMLKCVMREKKKKKKRLLKCIFFKQKEFFFLLKVQKYILYFYLYLFRKFCKNRFVSNCSFSDISSTERKKGIRSTKKILRVNNYTSELLHKRFYTFLKKIREEKRKKKIYSYFQKCMNVLLLSNSKNGSFENAKACNYVHTREKRKKEVKEHKKKNGNKPKKEQNSGKKNDIYILRPISMDKHYLEREKKKKGKNSKKGSSNYSSSSQLTTSDNVVYDFTPDDKQTEQTLVKYTFNKNRRNENIFIKDKEYCRFFILKKMKRTVSKCGTFLINKVKEQIYKKKNLFFLNVNMHKIILIKMVKHLQCEAKNVITDILKMGESSMMGMRGCGYADGQHGDDPHSDNAKRNDKGKDTNTSFINHHEAEKLLYLVCKKIRINKNFSVFNIMNVLIKKKKNVHYTKIPNIDDQIISSFFHYEKCSINQIFEKNKSRPYKITLNYLVFFINGHITCTVHNFFTNNYEKLTKSQDKIYFINIQKNDFIKNMFVETTLYFLEYLFSYISGTISFIRKGEGTTPAKKIVTNAEAEKDEIEKKEEEKNKSHFNVCKIFCYEIEQNVCEIKKIYKVKRKGKFFLNVFIFSKKDLLFVYSYNKKNKSAIFNPFFVKFLNQNELYDVYLDRLNFRNA</sequence>
<dbReference type="Proteomes" id="UP000219813">
    <property type="component" value="Chromosome 13"/>
</dbReference>
<feature type="region of interest" description="Disordered" evidence="1">
    <location>
        <begin position="1054"/>
        <end position="1084"/>
    </location>
</feature>
<dbReference type="RefSeq" id="XP_028863720.1">
    <property type="nucleotide sequence ID" value="XM_029007318.1"/>
</dbReference>
<feature type="region of interest" description="Disordered" evidence="1">
    <location>
        <begin position="1099"/>
        <end position="1120"/>
    </location>
</feature>
<organism evidence="2 3">
    <name type="scientific">Plasmodium malariae</name>
    <dbReference type="NCBI Taxonomy" id="5858"/>
    <lineage>
        <taxon>Eukaryota</taxon>
        <taxon>Sar</taxon>
        <taxon>Alveolata</taxon>
        <taxon>Apicomplexa</taxon>
        <taxon>Aconoidasida</taxon>
        <taxon>Haemosporida</taxon>
        <taxon>Plasmodiidae</taxon>
        <taxon>Plasmodium</taxon>
        <taxon>Plasmodium (Plasmodium)</taxon>
    </lineage>
</organism>
<feature type="region of interest" description="Disordered" evidence="1">
    <location>
        <begin position="1247"/>
        <end position="1268"/>
    </location>
</feature>
<name>A0A1D3TCR7_PLAMA</name>
<accession>A0A1D3TCR7</accession>
<keyword evidence="3" id="KW-1185">Reference proteome</keyword>
<dbReference type="OMA" id="TKNICSC"/>
<dbReference type="KEGG" id="pmal:PMUG01_13033500"/>
<dbReference type="EMBL" id="LT594634">
    <property type="protein sequence ID" value="SCP02688.1"/>
    <property type="molecule type" value="Genomic_DNA"/>
</dbReference>
<protein>
    <submittedName>
        <fullName evidence="2">Uncharacterized protein</fullName>
    </submittedName>
</protein>
<evidence type="ECO:0000313" key="2">
    <source>
        <dbReference type="EMBL" id="SCP02688.1"/>
    </source>
</evidence>
<feature type="compositionally biased region" description="Basic and acidic residues" evidence="1">
    <location>
        <begin position="1072"/>
        <end position="1083"/>
    </location>
</feature>
<gene>
    <name evidence="2" type="primary">PmUG01_13033500</name>
    <name evidence="2" type="ORF">PMUG01_13033500</name>
</gene>
<feature type="compositionally biased region" description="Low complexity" evidence="1">
    <location>
        <begin position="1110"/>
        <end position="1119"/>
    </location>
</feature>
<dbReference type="VEuPathDB" id="PlasmoDB:PmUG01_13033500"/>
<feature type="compositionally biased region" description="Basic and acidic residues" evidence="1">
    <location>
        <begin position="1247"/>
        <end position="1265"/>
    </location>
</feature>
<feature type="compositionally biased region" description="Basic and acidic residues" evidence="1">
    <location>
        <begin position="787"/>
        <end position="809"/>
    </location>
</feature>
<reference evidence="2 3" key="1">
    <citation type="submission" date="2016-06" db="EMBL/GenBank/DDBJ databases">
        <authorList>
            <consortium name="Pathogen Informatics"/>
        </authorList>
    </citation>
    <scope>NUCLEOTIDE SEQUENCE [LARGE SCALE GENOMIC DNA]</scope>
</reference>